<reference evidence="2 3" key="1">
    <citation type="journal article" date="2019" name="Commun. Biol.">
        <title>The bagworm genome reveals a unique fibroin gene that provides high tensile strength.</title>
        <authorList>
            <person name="Kono N."/>
            <person name="Nakamura H."/>
            <person name="Ohtoshi R."/>
            <person name="Tomita M."/>
            <person name="Numata K."/>
            <person name="Arakawa K."/>
        </authorList>
    </citation>
    <scope>NUCLEOTIDE SEQUENCE [LARGE SCALE GENOMIC DNA]</scope>
</reference>
<accession>A0A4C2A1D0</accession>
<evidence type="ECO:0000256" key="1">
    <source>
        <dbReference type="SAM" id="MobiDB-lite"/>
    </source>
</evidence>
<evidence type="ECO:0000313" key="3">
    <source>
        <dbReference type="Proteomes" id="UP000299102"/>
    </source>
</evidence>
<dbReference type="EMBL" id="BGZK01002327">
    <property type="protein sequence ID" value="GBP92979.1"/>
    <property type="molecule type" value="Genomic_DNA"/>
</dbReference>
<name>A0A4C2A1D0_EUMVA</name>
<sequence length="78" mass="8465">MTCNVGGVQNEDKKEHATTHAASPGARDLVMNLSNPPPWAILPRVGGATLRLKGRYDGGYLPPKPNAVNRHEIRSRHA</sequence>
<comment type="caution">
    <text evidence="2">The sequence shown here is derived from an EMBL/GenBank/DDBJ whole genome shotgun (WGS) entry which is preliminary data.</text>
</comment>
<feature type="region of interest" description="Disordered" evidence="1">
    <location>
        <begin position="57"/>
        <end position="78"/>
    </location>
</feature>
<proteinExistence type="predicted"/>
<feature type="region of interest" description="Disordered" evidence="1">
    <location>
        <begin position="1"/>
        <end position="29"/>
    </location>
</feature>
<protein>
    <submittedName>
        <fullName evidence="2">Uncharacterized protein</fullName>
    </submittedName>
</protein>
<dbReference type="Proteomes" id="UP000299102">
    <property type="component" value="Unassembled WGS sequence"/>
</dbReference>
<dbReference type="AlphaFoldDB" id="A0A4C2A1D0"/>
<keyword evidence="3" id="KW-1185">Reference proteome</keyword>
<organism evidence="2 3">
    <name type="scientific">Eumeta variegata</name>
    <name type="common">Bagworm moth</name>
    <name type="synonym">Eumeta japonica</name>
    <dbReference type="NCBI Taxonomy" id="151549"/>
    <lineage>
        <taxon>Eukaryota</taxon>
        <taxon>Metazoa</taxon>
        <taxon>Ecdysozoa</taxon>
        <taxon>Arthropoda</taxon>
        <taxon>Hexapoda</taxon>
        <taxon>Insecta</taxon>
        <taxon>Pterygota</taxon>
        <taxon>Neoptera</taxon>
        <taxon>Endopterygota</taxon>
        <taxon>Lepidoptera</taxon>
        <taxon>Glossata</taxon>
        <taxon>Ditrysia</taxon>
        <taxon>Tineoidea</taxon>
        <taxon>Psychidae</taxon>
        <taxon>Oiketicinae</taxon>
        <taxon>Eumeta</taxon>
    </lineage>
</organism>
<gene>
    <name evidence="2" type="ORF">EVAR_11224_1</name>
</gene>
<evidence type="ECO:0000313" key="2">
    <source>
        <dbReference type="EMBL" id="GBP92979.1"/>
    </source>
</evidence>